<sequence>MSETSPRNPRRQEFTGVERAIDAWAAERLRRRGRSRWRRVVLELLVFGAKQAWACVFGALMLVGIVAARLWWPDDAAVARNDALTVYAVLIQVVMLATRLETARELWVIMLFHVAGTGMELFKTDVGSWSYEAEGVLRLGAVPLFTGFMYASVGSYMVRTMRMFDLRFSHYPPLAVTIVIGALIYANFFAHHYVFDFRWLLLGAVVIAWGRCMMHFRVHRRRFRMPVLVAFALVAVFIWFAENIATSAGAWAYPDQVDGWTMVSPQKIVSWFLLMIISVVLVTFVHRPRSPDQDEEVGS</sequence>
<organism evidence="2 3">
    <name type="scientific">Agrococcus casei LMG 22410</name>
    <dbReference type="NCBI Taxonomy" id="1255656"/>
    <lineage>
        <taxon>Bacteria</taxon>
        <taxon>Bacillati</taxon>
        <taxon>Actinomycetota</taxon>
        <taxon>Actinomycetes</taxon>
        <taxon>Micrococcales</taxon>
        <taxon>Microbacteriaceae</taxon>
        <taxon>Agrococcus</taxon>
    </lineage>
</organism>
<feature type="transmembrane region" description="Helical" evidence="1">
    <location>
        <begin position="40"/>
        <end position="72"/>
    </location>
</feature>
<dbReference type="AlphaFoldDB" id="A0A1R4FLF7"/>
<dbReference type="RefSeq" id="WP_086991478.1">
    <property type="nucleotide sequence ID" value="NZ_FUHU01000026.1"/>
</dbReference>
<dbReference type="Proteomes" id="UP000195787">
    <property type="component" value="Unassembled WGS sequence"/>
</dbReference>
<dbReference type="Pfam" id="PF05675">
    <property type="entry name" value="DUF817"/>
    <property type="match status" value="1"/>
</dbReference>
<proteinExistence type="predicted"/>
<keyword evidence="1" id="KW-1133">Transmembrane helix</keyword>
<feature type="transmembrane region" description="Helical" evidence="1">
    <location>
        <begin position="136"/>
        <end position="158"/>
    </location>
</feature>
<name>A0A1R4FLF7_9MICO</name>
<dbReference type="InterPro" id="IPR008535">
    <property type="entry name" value="DUF817"/>
</dbReference>
<dbReference type="OrthoDB" id="1550598at2"/>
<feature type="transmembrane region" description="Helical" evidence="1">
    <location>
        <begin position="170"/>
        <end position="191"/>
    </location>
</feature>
<feature type="transmembrane region" description="Helical" evidence="1">
    <location>
        <begin position="268"/>
        <end position="285"/>
    </location>
</feature>
<keyword evidence="1" id="KW-0472">Membrane</keyword>
<feature type="transmembrane region" description="Helical" evidence="1">
    <location>
        <begin position="228"/>
        <end position="253"/>
    </location>
</feature>
<dbReference type="GeneID" id="303172591"/>
<accession>A0A1R4FLF7</accession>
<reference evidence="2 3" key="1">
    <citation type="submission" date="2017-02" db="EMBL/GenBank/DDBJ databases">
        <authorList>
            <person name="Peterson S.W."/>
        </authorList>
    </citation>
    <scope>NUCLEOTIDE SEQUENCE [LARGE SCALE GENOMIC DNA]</scope>
    <source>
        <strain evidence="2 3">LMG 22410</strain>
    </source>
</reference>
<evidence type="ECO:0000313" key="3">
    <source>
        <dbReference type="Proteomes" id="UP000195787"/>
    </source>
</evidence>
<feature type="transmembrane region" description="Helical" evidence="1">
    <location>
        <begin position="107"/>
        <end position="124"/>
    </location>
</feature>
<dbReference type="EMBL" id="FUHU01000026">
    <property type="protein sequence ID" value="SJM56726.1"/>
    <property type="molecule type" value="Genomic_DNA"/>
</dbReference>
<feature type="transmembrane region" description="Helical" evidence="1">
    <location>
        <begin position="84"/>
        <end position="100"/>
    </location>
</feature>
<evidence type="ECO:0000313" key="2">
    <source>
        <dbReference type="EMBL" id="SJM56726.1"/>
    </source>
</evidence>
<dbReference type="PIRSF" id="PIRSF009141">
    <property type="entry name" value="UCP009141"/>
    <property type="match status" value="1"/>
</dbReference>
<feature type="transmembrane region" description="Helical" evidence="1">
    <location>
        <begin position="197"/>
        <end position="216"/>
    </location>
</feature>
<evidence type="ECO:0000256" key="1">
    <source>
        <dbReference type="SAM" id="Phobius"/>
    </source>
</evidence>
<keyword evidence="3" id="KW-1185">Reference proteome</keyword>
<gene>
    <name evidence="2" type="ORF">CZ674_05125</name>
</gene>
<evidence type="ECO:0008006" key="4">
    <source>
        <dbReference type="Google" id="ProtNLM"/>
    </source>
</evidence>
<keyword evidence="1" id="KW-0812">Transmembrane</keyword>
<protein>
    <recommendedName>
        <fullName evidence="4">DUF817 domain-containing protein</fullName>
    </recommendedName>
</protein>